<keyword evidence="1 5" id="KW-0474">Menaquinone biosynthesis</keyword>
<comment type="pathway">
    <text evidence="5">Quinol/quinone metabolism; menaquinone biosynthesis.</text>
</comment>
<gene>
    <name evidence="5" type="primary">menE</name>
    <name evidence="8" type="ORF">ACFOZY_07565</name>
</gene>
<comment type="catalytic activity">
    <reaction evidence="5">
        <text>2-succinylbenzoate + ATP + CoA = 2-succinylbenzoyl-CoA + AMP + diphosphate</text>
        <dbReference type="Rhea" id="RHEA:17009"/>
        <dbReference type="ChEBI" id="CHEBI:18325"/>
        <dbReference type="ChEBI" id="CHEBI:30616"/>
        <dbReference type="ChEBI" id="CHEBI:33019"/>
        <dbReference type="ChEBI" id="CHEBI:57287"/>
        <dbReference type="ChEBI" id="CHEBI:57364"/>
        <dbReference type="ChEBI" id="CHEBI:456215"/>
        <dbReference type="EC" id="6.2.1.26"/>
    </reaction>
</comment>
<protein>
    <recommendedName>
        <fullName evidence="5">2-succinylbenzoate--CoA ligase</fullName>
        <ecNumber evidence="5">6.2.1.26</ecNumber>
    </recommendedName>
    <alternativeName>
        <fullName evidence="5">o-succinylbenzoyl-CoA synthetase</fullName>
        <shortName evidence="5">OSB-CoA synthetase</shortName>
    </alternativeName>
</protein>
<evidence type="ECO:0000259" key="6">
    <source>
        <dbReference type="Pfam" id="PF00501"/>
    </source>
</evidence>
<dbReference type="InterPro" id="IPR025110">
    <property type="entry name" value="AMP-bd_C"/>
</dbReference>
<dbReference type="RefSeq" id="WP_378153968.1">
    <property type="nucleotide sequence ID" value="NZ_JBHSEC010000013.1"/>
</dbReference>
<dbReference type="PANTHER" id="PTHR24096">
    <property type="entry name" value="LONG-CHAIN-FATTY-ACID--COA LIGASE"/>
    <property type="match status" value="1"/>
</dbReference>
<accession>A0ABV8X4H8</accession>
<keyword evidence="2 5" id="KW-0436">Ligase</keyword>
<dbReference type="Gene3D" id="3.30.300.30">
    <property type="match status" value="1"/>
</dbReference>
<evidence type="ECO:0000256" key="4">
    <source>
        <dbReference type="ARBA" id="ARBA00022840"/>
    </source>
</evidence>
<comment type="caution">
    <text evidence="8">The sequence shown here is derived from an EMBL/GenBank/DDBJ whole genome shotgun (WGS) entry which is preliminary data.</text>
</comment>
<keyword evidence="4 5" id="KW-0067">ATP-binding</keyword>
<dbReference type="HAMAP" id="MF_00731">
    <property type="entry name" value="MenE"/>
    <property type="match status" value="1"/>
</dbReference>
<dbReference type="EC" id="6.2.1.26" evidence="5"/>
<evidence type="ECO:0000256" key="1">
    <source>
        <dbReference type="ARBA" id="ARBA00022428"/>
    </source>
</evidence>
<dbReference type="InterPro" id="IPR000873">
    <property type="entry name" value="AMP-dep_synth/lig_dom"/>
</dbReference>
<evidence type="ECO:0000259" key="7">
    <source>
        <dbReference type="Pfam" id="PF13193"/>
    </source>
</evidence>
<feature type="domain" description="AMP-dependent synthetase/ligase" evidence="6">
    <location>
        <begin position="8"/>
        <end position="345"/>
    </location>
</feature>
<dbReference type="Pfam" id="PF13193">
    <property type="entry name" value="AMP-binding_C"/>
    <property type="match status" value="1"/>
</dbReference>
<dbReference type="GO" id="GO:0008756">
    <property type="term" value="F:o-succinylbenzoate-CoA ligase activity"/>
    <property type="evidence" value="ECO:0007669"/>
    <property type="project" value="UniProtKB-EC"/>
</dbReference>
<evidence type="ECO:0000256" key="3">
    <source>
        <dbReference type="ARBA" id="ARBA00022741"/>
    </source>
</evidence>
<dbReference type="Proteomes" id="UP001595817">
    <property type="component" value="Unassembled WGS sequence"/>
</dbReference>
<evidence type="ECO:0000256" key="2">
    <source>
        <dbReference type="ARBA" id="ARBA00022598"/>
    </source>
</evidence>
<comment type="pathway">
    <text evidence="5">Quinol/quinone metabolism; 1,4-dihydroxy-2-naphthoate biosynthesis; 1,4-dihydroxy-2-naphthoate from chorismate: step 5/7.</text>
</comment>
<dbReference type="PANTHER" id="PTHR24096:SF149">
    <property type="entry name" value="AMP-BINDING DOMAIN-CONTAINING PROTEIN-RELATED"/>
    <property type="match status" value="1"/>
</dbReference>
<dbReference type="InterPro" id="IPR042099">
    <property type="entry name" value="ANL_N_sf"/>
</dbReference>
<comment type="similarity">
    <text evidence="5">Belongs to the ATP-dependent AMP-binding enzyme family. MenE subfamily.</text>
</comment>
<organism evidence="8 9">
    <name type="scientific">Chungangia koreensis</name>
    <dbReference type="NCBI Taxonomy" id="752657"/>
    <lineage>
        <taxon>Bacteria</taxon>
        <taxon>Bacillati</taxon>
        <taxon>Bacillota</taxon>
        <taxon>Bacilli</taxon>
        <taxon>Lactobacillales</taxon>
        <taxon>Chungangia</taxon>
    </lineage>
</organism>
<reference evidence="9" key="1">
    <citation type="journal article" date="2019" name="Int. J. Syst. Evol. Microbiol.">
        <title>The Global Catalogue of Microorganisms (GCM) 10K type strain sequencing project: providing services to taxonomists for standard genome sequencing and annotation.</title>
        <authorList>
            <consortium name="The Broad Institute Genomics Platform"/>
            <consortium name="The Broad Institute Genome Sequencing Center for Infectious Disease"/>
            <person name="Wu L."/>
            <person name="Ma J."/>
        </authorList>
    </citation>
    <scope>NUCLEOTIDE SEQUENCE [LARGE SCALE GENOMIC DNA]</scope>
    <source>
        <strain evidence="9">CCUG 59778</strain>
    </source>
</reference>
<dbReference type="NCBIfam" id="TIGR01923">
    <property type="entry name" value="menE"/>
    <property type="match status" value="1"/>
</dbReference>
<evidence type="ECO:0000313" key="9">
    <source>
        <dbReference type="Proteomes" id="UP001595817"/>
    </source>
</evidence>
<dbReference type="PROSITE" id="PS00455">
    <property type="entry name" value="AMP_BINDING"/>
    <property type="match status" value="1"/>
</dbReference>
<evidence type="ECO:0000313" key="8">
    <source>
        <dbReference type="EMBL" id="MFC4410293.1"/>
    </source>
</evidence>
<dbReference type="Pfam" id="PF00501">
    <property type="entry name" value="AMP-binding"/>
    <property type="match status" value="1"/>
</dbReference>
<evidence type="ECO:0000256" key="5">
    <source>
        <dbReference type="HAMAP-Rule" id="MF_00731"/>
    </source>
</evidence>
<comment type="function">
    <text evidence="5">Converts 2-succinylbenzoate (OSB) to 2-succinylbenzoyl-CoA (OSB-CoA).</text>
</comment>
<dbReference type="EMBL" id="JBHSEC010000013">
    <property type="protein sequence ID" value="MFC4410293.1"/>
    <property type="molecule type" value="Genomic_DNA"/>
</dbReference>
<keyword evidence="3 5" id="KW-0547">Nucleotide-binding</keyword>
<dbReference type="InterPro" id="IPR020845">
    <property type="entry name" value="AMP-binding_CS"/>
</dbReference>
<sequence length="478" mass="53111">MYPNWLVQRAKLTPDRIGLSFENIEWTFKEILEEALLQAGCLLTAGVKKESRVAILSSSHPQLVFGIHACLQLSAELVMLNERLSESEIHYQISDADPDFVLVDSKYKDKVIGTGKPILSWDELKELRPEEVKVELEWPSDRTITIMYTSGTTGFPKGVRQTVENHTTSATGSAFNMGVSPDDVWLCTSPIFHISGFSILVRSLLYGMRVRLYQKFDLAPIVDELTAGEITRMSVVAVTLERILSELERREEKVHPNFKTMLAGGGPIPSDYLNRAFAKGIPVLQTYGMTETSSQAATLAPEDAIRKLGSSGKPLFLTHIRIDGAAGPNVEGEICVRGGNVTPGYVGRNEERPAQIDGWLHTGDIGYIDEEGYLYVVDRRSDLIISGGENIYPAEVENALVKHPNVREAGVCGVDDTEWGQVPAAFVVLNCEVREEELMDFARTVLAGYKVPKAIKIVNELPRNASNKLMRRRLTEYL</sequence>
<name>A0ABV8X4H8_9LACT</name>
<proteinExistence type="inferred from homology"/>
<dbReference type="SUPFAM" id="SSF56801">
    <property type="entry name" value="Acetyl-CoA synthetase-like"/>
    <property type="match status" value="1"/>
</dbReference>
<dbReference type="Gene3D" id="3.40.50.12780">
    <property type="entry name" value="N-terminal domain of ligase-like"/>
    <property type="match status" value="1"/>
</dbReference>
<dbReference type="InterPro" id="IPR045851">
    <property type="entry name" value="AMP-bd_C_sf"/>
</dbReference>
<dbReference type="InterPro" id="IPR010192">
    <property type="entry name" value="MenE"/>
</dbReference>
<dbReference type="NCBIfam" id="NF002966">
    <property type="entry name" value="PRK03640.1"/>
    <property type="match status" value="1"/>
</dbReference>
<feature type="domain" description="AMP-binding enzyme C-terminal" evidence="7">
    <location>
        <begin position="395"/>
        <end position="468"/>
    </location>
</feature>
<keyword evidence="9" id="KW-1185">Reference proteome</keyword>